<keyword evidence="13 16" id="KW-0326">Glycosidase</keyword>
<feature type="chain" id="PRO_5044782978" description="Beta-galactosidase" evidence="18">
    <location>
        <begin position="23"/>
        <end position="655"/>
    </location>
</feature>
<feature type="domain" description="Beta-galactosidase galactose-binding" evidence="21">
    <location>
        <begin position="543"/>
        <end position="604"/>
    </location>
</feature>
<dbReference type="GO" id="GO:0005576">
    <property type="term" value="C:extracellular region"/>
    <property type="evidence" value="ECO:0007669"/>
    <property type="project" value="UniProtKB-ARBA"/>
</dbReference>
<feature type="active site" description="Nucleophile" evidence="15">
    <location>
        <position position="264"/>
    </location>
</feature>
<dbReference type="InterPro" id="IPR048912">
    <property type="entry name" value="BetaGal1-like_ABD1"/>
</dbReference>
<evidence type="ECO:0000259" key="19">
    <source>
        <dbReference type="Pfam" id="PF01301"/>
    </source>
</evidence>
<evidence type="ECO:0000256" key="16">
    <source>
        <dbReference type="RuleBase" id="RU000675"/>
    </source>
</evidence>
<dbReference type="GO" id="GO:0016020">
    <property type="term" value="C:membrane"/>
    <property type="evidence" value="ECO:0007669"/>
    <property type="project" value="GOC"/>
</dbReference>
<sequence>MSLFIFVVVVLLYGSIFQYNSAAAPRSFSIDYKHDCFRKDGEVFRYISGSIHYSRIPRVYWKDRLLKMYMAGLNAIQTYIPWNFHERASGHYDFSGDRDVTHFLQLAQDVGLLVILRPGPYICGEWDMGGLPAWLLKKKDIVLRSSDPDYIAAVDKWMGKLLPMMKPFLYQNGGPVITVQVENEYGSYFACDYDYLRHLTSVFRYHLGNEVVLFTTDGAGVSYLKCGSLQGLYATVDFGPGSNVTAAFSAQRYAEPHGPLVNSEFYTGWLDHWGEKHNVVSTTAIVKSLNEMLSLGANVNMYMFIGGTNFGYWNGANTKYAPQPTSYDYDAPLTEAGDLTDKYFAIRDVIKMHRKIPEGPPPPSTPKYAYGSVKISLLTTVSKAANTLSFAGPIKTKYPLTFIELNQQFGYVLYRTTLPMDCSKPTPLSSPMNGVNDRAYVSVNGVPSGILERNKAITTNITGKPGDQLDILVENMGRINYGKEINDFKGLVTNLTLGSQELSNWEVFSLSIDEAISEGLLWQGNFEERATLTPPRSLGLAPPAFYTGSFIIPDGIPDLPQDTYIQFPGWKKGQVWINGFNLGRYWPDRGPQVTLFVPANILSTSSPNNLTVLELESDPCTPGPCTVEFTTVPVLNGTVKSLPNQKRQLFRKDLL</sequence>
<feature type="active site" description="Proton donor" evidence="15">
    <location>
        <position position="184"/>
    </location>
</feature>
<gene>
    <name evidence="22" type="ORF">ACEWY4_007240</name>
</gene>
<keyword evidence="23" id="KW-1185">Reference proteome</keyword>
<evidence type="ECO:0000256" key="14">
    <source>
        <dbReference type="ARBA" id="ARBA00046753"/>
    </source>
</evidence>
<dbReference type="InterPro" id="IPR026283">
    <property type="entry name" value="B-gal_1-like"/>
</dbReference>
<keyword evidence="12" id="KW-0458">Lysosome</keyword>
<dbReference type="SUPFAM" id="SSF51445">
    <property type="entry name" value="(Trans)glycosidases"/>
    <property type="match status" value="1"/>
</dbReference>
<dbReference type="Pfam" id="PF21467">
    <property type="entry name" value="BetaGal_gal-bd"/>
    <property type="match status" value="1"/>
</dbReference>
<dbReference type="GO" id="GO:0004565">
    <property type="term" value="F:beta-galactosidase activity"/>
    <property type="evidence" value="ECO:0007669"/>
    <property type="project" value="UniProtKB-EC"/>
</dbReference>
<dbReference type="FunFam" id="2.60.120.260:FF:000021">
    <property type="entry name" value="Beta-galactosidase"/>
    <property type="match status" value="1"/>
</dbReference>
<evidence type="ECO:0000256" key="17">
    <source>
        <dbReference type="RuleBase" id="RU003679"/>
    </source>
</evidence>
<evidence type="ECO:0000256" key="11">
    <source>
        <dbReference type="ARBA" id="ARBA00023180"/>
    </source>
</evidence>
<organism evidence="22 23">
    <name type="scientific">Coilia grayii</name>
    <name type="common">Gray's grenadier anchovy</name>
    <dbReference type="NCBI Taxonomy" id="363190"/>
    <lineage>
        <taxon>Eukaryota</taxon>
        <taxon>Metazoa</taxon>
        <taxon>Chordata</taxon>
        <taxon>Craniata</taxon>
        <taxon>Vertebrata</taxon>
        <taxon>Euteleostomi</taxon>
        <taxon>Actinopterygii</taxon>
        <taxon>Neopterygii</taxon>
        <taxon>Teleostei</taxon>
        <taxon>Clupei</taxon>
        <taxon>Clupeiformes</taxon>
        <taxon>Clupeoidei</taxon>
        <taxon>Engraulidae</taxon>
        <taxon>Coilinae</taxon>
        <taxon>Coilia</taxon>
    </lineage>
</organism>
<feature type="signal peptide" evidence="18">
    <location>
        <begin position="1"/>
        <end position="22"/>
    </location>
</feature>
<accession>A0ABD1KG33</accession>
<evidence type="ECO:0000256" key="2">
    <source>
        <dbReference type="ARBA" id="ARBA00002691"/>
    </source>
</evidence>
<reference evidence="22 23" key="1">
    <citation type="submission" date="2024-09" db="EMBL/GenBank/DDBJ databases">
        <title>A chromosome-level genome assembly of Gray's grenadier anchovy, Coilia grayii.</title>
        <authorList>
            <person name="Fu Z."/>
        </authorList>
    </citation>
    <scope>NUCLEOTIDE SEQUENCE [LARGE SCALE GENOMIC DNA]</scope>
    <source>
        <strain evidence="22">G4</strain>
        <tissue evidence="22">Muscle</tissue>
    </source>
</reference>
<dbReference type="InterPro" id="IPR031330">
    <property type="entry name" value="Gly_Hdrlase_35_cat"/>
</dbReference>
<dbReference type="InterPro" id="IPR019801">
    <property type="entry name" value="Glyco_hydro_35_CS"/>
</dbReference>
<evidence type="ECO:0000256" key="10">
    <source>
        <dbReference type="ARBA" id="ARBA00023157"/>
    </source>
</evidence>
<protein>
    <recommendedName>
        <fullName evidence="6 16">Beta-galactosidase</fullName>
        <ecNumber evidence="5 16">3.2.1.23</ecNumber>
    </recommendedName>
</protein>
<dbReference type="GO" id="GO:0042340">
    <property type="term" value="P:keratan sulfate proteoglycan catabolic process"/>
    <property type="evidence" value="ECO:0007669"/>
    <property type="project" value="UniProtKB-ARBA"/>
</dbReference>
<evidence type="ECO:0000256" key="9">
    <source>
        <dbReference type="ARBA" id="ARBA00023145"/>
    </source>
</evidence>
<evidence type="ECO:0000313" key="23">
    <source>
        <dbReference type="Proteomes" id="UP001591681"/>
    </source>
</evidence>
<comment type="catalytic activity">
    <reaction evidence="1 16">
        <text>Hydrolysis of terminal non-reducing beta-D-galactose residues in beta-D-galactosides.</text>
        <dbReference type="EC" id="3.2.1.23"/>
    </reaction>
</comment>
<dbReference type="InterPro" id="IPR017853">
    <property type="entry name" value="GH"/>
</dbReference>
<dbReference type="GO" id="GO:0005764">
    <property type="term" value="C:lysosome"/>
    <property type="evidence" value="ECO:0007669"/>
    <property type="project" value="UniProtKB-SubCell"/>
</dbReference>
<evidence type="ECO:0000256" key="7">
    <source>
        <dbReference type="ARBA" id="ARBA00022729"/>
    </source>
</evidence>
<comment type="subunit">
    <text evidence="14">Homodimer. May form higher multimers.</text>
</comment>
<proteinExistence type="inferred from homology"/>
<evidence type="ECO:0000256" key="13">
    <source>
        <dbReference type="ARBA" id="ARBA00023295"/>
    </source>
</evidence>
<dbReference type="Pfam" id="PF21317">
    <property type="entry name" value="BetaGal_ABD_1"/>
    <property type="match status" value="1"/>
</dbReference>
<dbReference type="EC" id="3.2.1.23" evidence="5 16"/>
<evidence type="ECO:0000256" key="4">
    <source>
        <dbReference type="ARBA" id="ARBA00009809"/>
    </source>
</evidence>
<feature type="domain" description="Beta-galactosidase 1-like first all-beta" evidence="20">
    <location>
        <begin position="399"/>
        <end position="510"/>
    </location>
</feature>
<dbReference type="PRINTS" id="PR00742">
    <property type="entry name" value="GLHYDRLASE35"/>
</dbReference>
<dbReference type="InterPro" id="IPR008979">
    <property type="entry name" value="Galactose-bd-like_sf"/>
</dbReference>
<evidence type="ECO:0000256" key="5">
    <source>
        <dbReference type="ARBA" id="ARBA00012756"/>
    </source>
</evidence>
<feature type="domain" description="Glycoside hydrolase 35 catalytic" evidence="19">
    <location>
        <begin position="37"/>
        <end position="352"/>
    </location>
</feature>
<keyword evidence="10" id="KW-1015">Disulfide bond</keyword>
<dbReference type="FunFam" id="2.60.120.260:FF:000115">
    <property type="entry name" value="Beta-galactosidase"/>
    <property type="match status" value="1"/>
</dbReference>
<dbReference type="EMBL" id="JBHFQA010000006">
    <property type="protein sequence ID" value="KAL2098033.1"/>
    <property type="molecule type" value="Genomic_DNA"/>
</dbReference>
<comment type="subcellular location">
    <subcellularLocation>
        <location evidence="3">Lysosome</location>
    </subcellularLocation>
</comment>
<dbReference type="PANTHER" id="PTHR23421">
    <property type="entry name" value="BETA-GALACTOSIDASE RELATED"/>
    <property type="match status" value="1"/>
</dbReference>
<keyword evidence="8 16" id="KW-0378">Hydrolase</keyword>
<keyword evidence="11" id="KW-0325">Glycoprotein</keyword>
<evidence type="ECO:0000259" key="21">
    <source>
        <dbReference type="Pfam" id="PF21467"/>
    </source>
</evidence>
<evidence type="ECO:0000256" key="15">
    <source>
        <dbReference type="PIRSR" id="PIRSR006336-1"/>
    </source>
</evidence>
<evidence type="ECO:0000256" key="12">
    <source>
        <dbReference type="ARBA" id="ARBA00023228"/>
    </source>
</evidence>
<evidence type="ECO:0000256" key="3">
    <source>
        <dbReference type="ARBA" id="ARBA00004371"/>
    </source>
</evidence>
<evidence type="ECO:0000313" key="22">
    <source>
        <dbReference type="EMBL" id="KAL2098033.1"/>
    </source>
</evidence>
<evidence type="ECO:0000256" key="18">
    <source>
        <dbReference type="SAM" id="SignalP"/>
    </source>
</evidence>
<dbReference type="Gene3D" id="2.60.120.260">
    <property type="entry name" value="Galactose-binding domain-like"/>
    <property type="match status" value="2"/>
</dbReference>
<dbReference type="GO" id="GO:0006689">
    <property type="term" value="P:ganglioside catabolic process"/>
    <property type="evidence" value="ECO:0007669"/>
    <property type="project" value="UniProtKB-ARBA"/>
</dbReference>
<comment type="function">
    <text evidence="2">Cleaves beta-linked terminal galactosyl residues from gangliosides, glycoproteins, and glycosaminoglycans.</text>
</comment>
<dbReference type="Proteomes" id="UP001591681">
    <property type="component" value="Unassembled WGS sequence"/>
</dbReference>
<evidence type="ECO:0000259" key="20">
    <source>
        <dbReference type="Pfam" id="PF21317"/>
    </source>
</evidence>
<evidence type="ECO:0000256" key="6">
    <source>
        <dbReference type="ARBA" id="ARBA00013303"/>
    </source>
</evidence>
<dbReference type="FunFam" id="3.20.20.80:FF:000017">
    <property type="entry name" value="Beta-galactosidase"/>
    <property type="match status" value="1"/>
</dbReference>
<name>A0ABD1KG33_9TELE</name>
<dbReference type="PROSITE" id="PS01182">
    <property type="entry name" value="GLYCOSYL_HYDROL_F35"/>
    <property type="match status" value="1"/>
</dbReference>
<evidence type="ECO:0000256" key="1">
    <source>
        <dbReference type="ARBA" id="ARBA00001412"/>
    </source>
</evidence>
<dbReference type="PIRSF" id="PIRSF006336">
    <property type="entry name" value="B-gal"/>
    <property type="match status" value="1"/>
</dbReference>
<dbReference type="Gene3D" id="3.20.20.80">
    <property type="entry name" value="Glycosidases"/>
    <property type="match status" value="1"/>
</dbReference>
<comment type="similarity">
    <text evidence="4 17">Belongs to the glycosyl hydrolase 35 family.</text>
</comment>
<dbReference type="Pfam" id="PF01301">
    <property type="entry name" value="Glyco_hydro_35"/>
    <property type="match status" value="1"/>
</dbReference>
<dbReference type="InterPro" id="IPR001944">
    <property type="entry name" value="Glycoside_Hdrlase_35"/>
</dbReference>
<comment type="caution">
    <text evidence="22">The sequence shown here is derived from an EMBL/GenBank/DDBJ whole genome shotgun (WGS) entry which is preliminary data.</text>
</comment>
<dbReference type="InterPro" id="IPR048913">
    <property type="entry name" value="BetaGal_gal-bd"/>
</dbReference>
<dbReference type="AlphaFoldDB" id="A0ABD1KG33"/>
<keyword evidence="9" id="KW-0865">Zymogen</keyword>
<keyword evidence="7 18" id="KW-0732">Signal</keyword>
<dbReference type="SUPFAM" id="SSF49785">
    <property type="entry name" value="Galactose-binding domain-like"/>
    <property type="match status" value="1"/>
</dbReference>
<evidence type="ECO:0000256" key="8">
    <source>
        <dbReference type="ARBA" id="ARBA00022801"/>
    </source>
</evidence>